<dbReference type="SUPFAM" id="SSF57667">
    <property type="entry name" value="beta-beta-alpha zinc fingers"/>
    <property type="match status" value="2"/>
</dbReference>
<feature type="domain" description="C2H2-type" evidence="8">
    <location>
        <begin position="105"/>
        <end position="137"/>
    </location>
</feature>
<keyword evidence="2" id="KW-0479">Metal-binding</keyword>
<comment type="subcellular location">
    <subcellularLocation>
        <location evidence="1">Nucleus</location>
    </subcellularLocation>
</comment>
<dbReference type="InterPro" id="IPR043359">
    <property type="entry name" value="GLI-like"/>
</dbReference>
<reference evidence="9" key="1">
    <citation type="submission" date="2023-04" db="EMBL/GenBank/DDBJ databases">
        <title>Ambrosiozyma monospora NBRC 1965.</title>
        <authorList>
            <person name="Ichikawa N."/>
            <person name="Sato H."/>
            <person name="Tonouchi N."/>
        </authorList>
    </citation>
    <scope>NUCLEOTIDE SEQUENCE</scope>
    <source>
        <strain evidence="9">NBRC 1965</strain>
    </source>
</reference>
<evidence type="ECO:0000256" key="6">
    <source>
        <dbReference type="ARBA" id="ARBA00023242"/>
    </source>
</evidence>
<dbReference type="AlphaFoldDB" id="A0A9W6YTU5"/>
<keyword evidence="6" id="KW-0539">Nucleus</keyword>
<dbReference type="PROSITE" id="PS00028">
    <property type="entry name" value="ZINC_FINGER_C2H2_1"/>
    <property type="match status" value="2"/>
</dbReference>
<dbReference type="InterPro" id="IPR013087">
    <property type="entry name" value="Znf_C2H2_type"/>
</dbReference>
<keyword evidence="3" id="KW-0677">Repeat</keyword>
<evidence type="ECO:0000256" key="5">
    <source>
        <dbReference type="ARBA" id="ARBA00022833"/>
    </source>
</evidence>
<keyword evidence="10" id="KW-1185">Reference proteome</keyword>
<dbReference type="GO" id="GO:0000978">
    <property type="term" value="F:RNA polymerase II cis-regulatory region sequence-specific DNA binding"/>
    <property type="evidence" value="ECO:0007669"/>
    <property type="project" value="TreeGrafter"/>
</dbReference>
<dbReference type="Proteomes" id="UP001165063">
    <property type="component" value="Unassembled WGS sequence"/>
</dbReference>
<evidence type="ECO:0000313" key="10">
    <source>
        <dbReference type="Proteomes" id="UP001165063"/>
    </source>
</evidence>
<evidence type="ECO:0000313" key="9">
    <source>
        <dbReference type="EMBL" id="GMG21205.1"/>
    </source>
</evidence>
<keyword evidence="5" id="KW-0862">Zinc</keyword>
<dbReference type="GO" id="GO:0008270">
    <property type="term" value="F:zinc ion binding"/>
    <property type="evidence" value="ECO:0007669"/>
    <property type="project" value="UniProtKB-KW"/>
</dbReference>
<dbReference type="PANTHER" id="PTHR45718">
    <property type="entry name" value="TRANSCRIPTIONAL ACTIVATOR CUBITUS INTERRUPTUS"/>
    <property type="match status" value="1"/>
</dbReference>
<dbReference type="OrthoDB" id="3214149at2759"/>
<evidence type="ECO:0000256" key="2">
    <source>
        <dbReference type="ARBA" id="ARBA00022723"/>
    </source>
</evidence>
<dbReference type="PANTHER" id="PTHR45718:SF4">
    <property type="entry name" value="TRANSCRIPTIONAL ACTIVATOR CUBITUS INTERRUPTUS"/>
    <property type="match status" value="1"/>
</dbReference>
<evidence type="ECO:0000256" key="4">
    <source>
        <dbReference type="ARBA" id="ARBA00022771"/>
    </source>
</evidence>
<dbReference type="Pfam" id="PF23561">
    <property type="entry name" value="zf-C2H2_15"/>
    <property type="match status" value="1"/>
</dbReference>
<dbReference type="InterPro" id="IPR048420">
    <property type="entry name" value="Zap1-like_Znf1"/>
</dbReference>
<dbReference type="SMART" id="SM00355">
    <property type="entry name" value="ZnF_C2H2"/>
    <property type="match status" value="3"/>
</dbReference>
<protein>
    <submittedName>
        <fullName evidence="9">Unnamed protein product</fullName>
    </submittedName>
</protein>
<sequence length="365" mass="43206">MNLQQFEQDEENVVFHFPIPEHMAQTPKLSRTKISDEQLEHEFEQMEKENFFKGEDLTDFEDDNVGDNYCRWANCYLKFKELDDLVQHITKEHVTSKKTTFGAEYICKWENCARKGTLQHSRFALISHIRTHTGEKPFYCIIPECLKSFTRSDALLKHLKTVHDIESNNLIDAYDLMNRNSAKKTEFFDRFRDFDILRDTEVYESEKTKKDNCEMIEKYHDLTTAFHKHKKDSDEPAIGNEQFAEYYGIKKIRLNPTMSSNIYTDTHNTLENYAQKTIALEKEANGGLLELSSNFVDTLPIDRLREYFDRLDSYYKKQRQLNKLLEDQHDKLSKLKKYSWLKNQMLIDALLVENEVVAKDDLGKD</sequence>
<evidence type="ECO:0000256" key="3">
    <source>
        <dbReference type="ARBA" id="ARBA00022737"/>
    </source>
</evidence>
<keyword evidence="4 7" id="KW-0863">Zinc-finger</keyword>
<dbReference type="Pfam" id="PF21816">
    <property type="entry name" value="Zap1_zf1"/>
    <property type="match status" value="1"/>
</dbReference>
<dbReference type="InterPro" id="IPR036236">
    <property type="entry name" value="Znf_C2H2_sf"/>
</dbReference>
<dbReference type="PROSITE" id="PS50157">
    <property type="entry name" value="ZINC_FINGER_C2H2_2"/>
    <property type="match status" value="2"/>
</dbReference>
<comment type="caution">
    <text evidence="9">The sequence shown here is derived from an EMBL/GenBank/DDBJ whole genome shotgun (WGS) entry which is preliminary data.</text>
</comment>
<dbReference type="GO" id="GO:0000981">
    <property type="term" value="F:DNA-binding transcription factor activity, RNA polymerase II-specific"/>
    <property type="evidence" value="ECO:0007669"/>
    <property type="project" value="TreeGrafter"/>
</dbReference>
<feature type="domain" description="C2H2-type" evidence="8">
    <location>
        <begin position="138"/>
        <end position="168"/>
    </location>
</feature>
<proteinExistence type="predicted"/>
<evidence type="ECO:0000256" key="1">
    <source>
        <dbReference type="ARBA" id="ARBA00004123"/>
    </source>
</evidence>
<dbReference type="InterPro" id="IPR056436">
    <property type="entry name" value="Znf-C2H2_ZIC1-5/GLI1-3-like"/>
</dbReference>
<name>A0A9W6YTU5_AMBMO</name>
<dbReference type="Gene3D" id="3.30.160.60">
    <property type="entry name" value="Classic Zinc Finger"/>
    <property type="match status" value="3"/>
</dbReference>
<dbReference type="FunFam" id="3.30.160.60:FF:000201">
    <property type="entry name" value="C2H2 finger domain protein (Gli3)"/>
    <property type="match status" value="1"/>
</dbReference>
<dbReference type="EMBL" id="BSXU01000590">
    <property type="protein sequence ID" value="GMG21205.1"/>
    <property type="molecule type" value="Genomic_DNA"/>
</dbReference>
<accession>A0A9W6YTU5</accession>
<gene>
    <name evidence="9" type="ORF">Amon01_000181900</name>
</gene>
<evidence type="ECO:0000259" key="8">
    <source>
        <dbReference type="PROSITE" id="PS50157"/>
    </source>
</evidence>
<organism evidence="9 10">
    <name type="scientific">Ambrosiozyma monospora</name>
    <name type="common">Yeast</name>
    <name type="synonym">Endomycopsis monosporus</name>
    <dbReference type="NCBI Taxonomy" id="43982"/>
    <lineage>
        <taxon>Eukaryota</taxon>
        <taxon>Fungi</taxon>
        <taxon>Dikarya</taxon>
        <taxon>Ascomycota</taxon>
        <taxon>Saccharomycotina</taxon>
        <taxon>Pichiomycetes</taxon>
        <taxon>Pichiales</taxon>
        <taxon>Pichiaceae</taxon>
        <taxon>Ambrosiozyma</taxon>
    </lineage>
</organism>
<dbReference type="GO" id="GO:0005634">
    <property type="term" value="C:nucleus"/>
    <property type="evidence" value="ECO:0007669"/>
    <property type="project" value="UniProtKB-SubCell"/>
</dbReference>
<evidence type="ECO:0000256" key="7">
    <source>
        <dbReference type="PROSITE-ProRule" id="PRU00042"/>
    </source>
</evidence>